<proteinExistence type="predicted"/>
<dbReference type="Proteomes" id="UP000490535">
    <property type="component" value="Unassembled WGS sequence"/>
</dbReference>
<gene>
    <name evidence="1" type="ORF">GAK29_04687</name>
</gene>
<dbReference type="EMBL" id="WNDP01000233">
    <property type="protein sequence ID" value="KAF1013735.1"/>
    <property type="molecule type" value="Genomic_DNA"/>
</dbReference>
<evidence type="ECO:0000313" key="2">
    <source>
        <dbReference type="Proteomes" id="UP000490535"/>
    </source>
</evidence>
<dbReference type="AlphaFoldDB" id="A0A833U8Z9"/>
<name>A0A833U8Z9_ACIBZ</name>
<sequence>MNTYLHDVWVYTKKTYGQFGNDPRLYGIFYTGRYSDGHPATYFDEHKSNRNATDVGSLDLNTWKLGSENDLDIATHEVSHIVEGKRFF</sequence>
<accession>A0A833U8Z9</accession>
<organism evidence="1 2">
    <name type="scientific">Acinetobacter bereziniae</name>
    <name type="common">Acinetobacter genomosp. 10</name>
    <dbReference type="NCBI Taxonomy" id="106648"/>
    <lineage>
        <taxon>Bacteria</taxon>
        <taxon>Pseudomonadati</taxon>
        <taxon>Pseudomonadota</taxon>
        <taxon>Gammaproteobacteria</taxon>
        <taxon>Moraxellales</taxon>
        <taxon>Moraxellaceae</taxon>
        <taxon>Acinetobacter</taxon>
    </lineage>
</organism>
<protein>
    <submittedName>
        <fullName evidence="1">Uncharacterized protein</fullName>
    </submittedName>
</protein>
<evidence type="ECO:0000313" key="1">
    <source>
        <dbReference type="EMBL" id="KAF1013735.1"/>
    </source>
</evidence>
<comment type="caution">
    <text evidence="1">The sequence shown here is derived from an EMBL/GenBank/DDBJ whole genome shotgun (WGS) entry which is preliminary data.</text>
</comment>
<reference evidence="2" key="1">
    <citation type="journal article" date="2020" name="MBio">
        <title>Horizontal gene transfer to a defensive symbiont with a reduced genome amongst a multipartite beetle microbiome.</title>
        <authorList>
            <person name="Waterworth S.C."/>
            <person name="Florez L.V."/>
            <person name="Rees E.R."/>
            <person name="Hertweck C."/>
            <person name="Kaltenpoth M."/>
            <person name="Kwan J.C."/>
        </authorList>
    </citation>
    <scope>NUCLEOTIDE SEQUENCE [LARGE SCALE GENOMIC DNA]</scope>
</reference>